<keyword evidence="7" id="KW-1185">Reference proteome</keyword>
<dbReference type="EMBL" id="CP041046">
    <property type="protein sequence ID" value="QDE39435.1"/>
    <property type="molecule type" value="Genomic_DNA"/>
</dbReference>
<evidence type="ECO:0000313" key="6">
    <source>
        <dbReference type="EMBL" id="QDE39435.1"/>
    </source>
</evidence>
<dbReference type="InterPro" id="IPR000847">
    <property type="entry name" value="LysR_HTH_N"/>
</dbReference>
<evidence type="ECO:0000256" key="1">
    <source>
        <dbReference type="ARBA" id="ARBA00009437"/>
    </source>
</evidence>
<dbReference type="GO" id="GO:0003700">
    <property type="term" value="F:DNA-binding transcription factor activity"/>
    <property type="evidence" value="ECO:0007669"/>
    <property type="project" value="InterPro"/>
</dbReference>
<keyword evidence="2" id="KW-0805">Transcription regulation</keyword>
<dbReference type="Pfam" id="PF00126">
    <property type="entry name" value="HTH_1"/>
    <property type="match status" value="1"/>
</dbReference>
<dbReference type="SUPFAM" id="SSF53850">
    <property type="entry name" value="Periplasmic binding protein-like II"/>
    <property type="match status" value="1"/>
</dbReference>
<dbReference type="PANTHER" id="PTHR30537">
    <property type="entry name" value="HTH-TYPE TRANSCRIPTIONAL REGULATOR"/>
    <property type="match status" value="1"/>
</dbReference>
<dbReference type="FunFam" id="3.40.190.290:FF:000001">
    <property type="entry name" value="Transcriptional regulator, LysR family"/>
    <property type="match status" value="1"/>
</dbReference>
<evidence type="ECO:0000256" key="4">
    <source>
        <dbReference type="ARBA" id="ARBA00023163"/>
    </source>
</evidence>
<organism evidence="6 7">
    <name type="scientific">Luteibacter pinisoli</name>
    <dbReference type="NCBI Taxonomy" id="2589080"/>
    <lineage>
        <taxon>Bacteria</taxon>
        <taxon>Pseudomonadati</taxon>
        <taxon>Pseudomonadota</taxon>
        <taxon>Gammaproteobacteria</taxon>
        <taxon>Lysobacterales</taxon>
        <taxon>Rhodanobacteraceae</taxon>
        <taxon>Luteibacter</taxon>
    </lineage>
</organism>
<keyword evidence="4" id="KW-0804">Transcription</keyword>
<dbReference type="GO" id="GO:0043565">
    <property type="term" value="F:sequence-specific DNA binding"/>
    <property type="evidence" value="ECO:0007669"/>
    <property type="project" value="TreeGrafter"/>
</dbReference>
<keyword evidence="3" id="KW-0238">DNA-binding</keyword>
<evidence type="ECO:0000259" key="5">
    <source>
        <dbReference type="PROSITE" id="PS50931"/>
    </source>
</evidence>
<dbReference type="AlphaFoldDB" id="A0A4Y5Z4H9"/>
<proteinExistence type="inferred from homology"/>
<dbReference type="OrthoDB" id="9810065at2"/>
<dbReference type="Gene3D" id="3.40.190.290">
    <property type="match status" value="1"/>
</dbReference>
<sequence>MDKVQEMTSFVAVVDAGSFIGAADATGMTKAAVSRHVAELERRLGVRLLHRTTRRLSLTDEGRTFYSRARDLLAGITEAEAELTARSTEPTGLLRITAPLSFGVLHLAPLWARFTAEHAQVSLDITLSDRVVDLVDEGFDLAIRISRLPNSTLVSRQLGVTRMLLCASPAYLAAHGTPTVPAELASHPILAYSYWPDDWSFTTADGRTERVVVKPFMRSNNGDTSRIAALAGQGITLQPDFIVGDDVREGRLVHLLPTHDAGSIGIHAVYASRKHLPVKVRRMVDFLADAFDGVRWS</sequence>
<evidence type="ECO:0000256" key="3">
    <source>
        <dbReference type="ARBA" id="ARBA00023125"/>
    </source>
</evidence>
<dbReference type="SUPFAM" id="SSF46785">
    <property type="entry name" value="Winged helix' DNA-binding domain"/>
    <property type="match status" value="1"/>
</dbReference>
<evidence type="ECO:0000313" key="7">
    <source>
        <dbReference type="Proteomes" id="UP000316093"/>
    </source>
</evidence>
<name>A0A4Y5Z4H9_9GAMM</name>
<dbReference type="RefSeq" id="WP_139982001.1">
    <property type="nucleotide sequence ID" value="NZ_CP041046.1"/>
</dbReference>
<dbReference type="PANTHER" id="PTHR30537:SF35">
    <property type="entry name" value="TRANSCRIPTIONAL REGULATORY PROTEIN"/>
    <property type="match status" value="1"/>
</dbReference>
<comment type="similarity">
    <text evidence="1">Belongs to the LysR transcriptional regulatory family.</text>
</comment>
<dbReference type="Gene3D" id="1.10.10.10">
    <property type="entry name" value="Winged helix-like DNA-binding domain superfamily/Winged helix DNA-binding domain"/>
    <property type="match status" value="1"/>
</dbReference>
<dbReference type="InterPro" id="IPR005119">
    <property type="entry name" value="LysR_subst-bd"/>
</dbReference>
<reference evidence="6 7" key="1">
    <citation type="submission" date="2019-06" db="EMBL/GenBank/DDBJ databases">
        <title>A complete genome sequence for Luteibacter pinisoli MAH-14.</title>
        <authorList>
            <person name="Baltrus D.A."/>
        </authorList>
    </citation>
    <scope>NUCLEOTIDE SEQUENCE [LARGE SCALE GENOMIC DNA]</scope>
    <source>
        <strain evidence="6 7">MAH-14</strain>
    </source>
</reference>
<protein>
    <submittedName>
        <fullName evidence="6">LysR family transcriptional regulator</fullName>
    </submittedName>
</protein>
<dbReference type="InterPro" id="IPR036390">
    <property type="entry name" value="WH_DNA-bd_sf"/>
</dbReference>
<dbReference type="Pfam" id="PF03466">
    <property type="entry name" value="LysR_substrate"/>
    <property type="match status" value="1"/>
</dbReference>
<evidence type="ECO:0000256" key="2">
    <source>
        <dbReference type="ARBA" id="ARBA00023015"/>
    </source>
</evidence>
<dbReference type="InterPro" id="IPR036388">
    <property type="entry name" value="WH-like_DNA-bd_sf"/>
</dbReference>
<dbReference type="Proteomes" id="UP000316093">
    <property type="component" value="Chromosome"/>
</dbReference>
<dbReference type="PROSITE" id="PS50931">
    <property type="entry name" value="HTH_LYSR"/>
    <property type="match status" value="1"/>
</dbReference>
<dbReference type="CDD" id="cd08422">
    <property type="entry name" value="PBP2_CrgA_like"/>
    <property type="match status" value="1"/>
</dbReference>
<dbReference type="GO" id="GO:0006351">
    <property type="term" value="P:DNA-templated transcription"/>
    <property type="evidence" value="ECO:0007669"/>
    <property type="project" value="TreeGrafter"/>
</dbReference>
<accession>A0A4Y5Z4H9</accession>
<dbReference type="InterPro" id="IPR058163">
    <property type="entry name" value="LysR-type_TF_proteobact-type"/>
</dbReference>
<dbReference type="KEGG" id="lpy:FIV34_09585"/>
<dbReference type="FunFam" id="1.10.10.10:FF:000001">
    <property type="entry name" value="LysR family transcriptional regulator"/>
    <property type="match status" value="1"/>
</dbReference>
<feature type="domain" description="HTH lysR-type" evidence="5">
    <location>
        <begin position="1"/>
        <end position="59"/>
    </location>
</feature>
<gene>
    <name evidence="6" type="ORF">FIV34_09585</name>
</gene>